<feature type="compositionally biased region" description="Polar residues" evidence="1">
    <location>
        <begin position="442"/>
        <end position="455"/>
    </location>
</feature>
<reference evidence="2 3" key="1">
    <citation type="journal article" date="2019" name="Sci. Rep.">
        <title>Orb-weaving spider Araneus ventricosus genome elucidates the spidroin gene catalogue.</title>
        <authorList>
            <person name="Kono N."/>
            <person name="Nakamura H."/>
            <person name="Ohtoshi R."/>
            <person name="Moran D.A.P."/>
            <person name="Shinohara A."/>
            <person name="Yoshida Y."/>
            <person name="Fujiwara M."/>
            <person name="Mori M."/>
            <person name="Tomita M."/>
            <person name="Arakawa K."/>
        </authorList>
    </citation>
    <scope>NUCLEOTIDE SEQUENCE [LARGE SCALE GENOMIC DNA]</scope>
</reference>
<sequence length="545" mass="62347">MIKHFMQKCPVNYALVRPVICIDPQVMAGYPEKAQEKMKKLRYEVTEERNKRRIQEHREETKNFNQFWAGTEYAPSALSSGYSFEVDSKTTPWTINAACSNPVLADPIVKNKIAILAKRREKEHKLKSKLKELCLESKEEDLKIKFNDGHSVDLQTMSEDEKFIRKCQMHLLPLKENNKEYEPKLEALRRKLDEFAAMLEKEEIADRIYFSKNNFQIEKCGKDNSSKKELHNKRACYLPSPRNVEPETLAFLIRERFDTLASWLVNGRIREEMALRSFESTDPVPNKEVGNDKSLLQEKDGQFQSQEELMKKDLEKPCPKLPVTDLKREKIASQSSESTDSLPSEEVEKDSSLDEDDIEIISKNETESIPSDLSFSPPLPPKNRFKFGPKPLRLSSLIRKKGDRKPPHSPRNSSGIGESESQESSFSSAVSSGSNTEMKENPSFNKQAGQESSNKCLGGSKDESQGSNPTVALRSSFSKYLEKNPKNEWLAPLKMSEQLLPAGNGSKERVVVQRVVPIFVQELDQWLPREPNQKMASDWLYPAHM</sequence>
<dbReference type="Proteomes" id="UP000499080">
    <property type="component" value="Unassembled WGS sequence"/>
</dbReference>
<evidence type="ECO:0000313" key="2">
    <source>
        <dbReference type="EMBL" id="GBN23886.1"/>
    </source>
</evidence>
<dbReference type="EMBL" id="BGPR01007051">
    <property type="protein sequence ID" value="GBN23886.1"/>
    <property type="molecule type" value="Genomic_DNA"/>
</dbReference>
<gene>
    <name evidence="2" type="ORF">AVEN_145393_1</name>
</gene>
<accession>A0A4Y2MDY2</accession>
<feature type="region of interest" description="Disordered" evidence="1">
    <location>
        <begin position="308"/>
        <end position="471"/>
    </location>
</feature>
<keyword evidence="3" id="KW-1185">Reference proteome</keyword>
<proteinExistence type="predicted"/>
<evidence type="ECO:0000313" key="3">
    <source>
        <dbReference type="Proteomes" id="UP000499080"/>
    </source>
</evidence>
<name>A0A4Y2MDY2_ARAVE</name>
<feature type="compositionally biased region" description="Polar residues" evidence="1">
    <location>
        <begin position="332"/>
        <end position="342"/>
    </location>
</feature>
<evidence type="ECO:0000256" key="1">
    <source>
        <dbReference type="SAM" id="MobiDB-lite"/>
    </source>
</evidence>
<comment type="caution">
    <text evidence="2">The sequence shown here is derived from an EMBL/GenBank/DDBJ whole genome shotgun (WGS) entry which is preliminary data.</text>
</comment>
<organism evidence="2 3">
    <name type="scientific">Araneus ventricosus</name>
    <name type="common">Orbweaver spider</name>
    <name type="synonym">Epeira ventricosa</name>
    <dbReference type="NCBI Taxonomy" id="182803"/>
    <lineage>
        <taxon>Eukaryota</taxon>
        <taxon>Metazoa</taxon>
        <taxon>Ecdysozoa</taxon>
        <taxon>Arthropoda</taxon>
        <taxon>Chelicerata</taxon>
        <taxon>Arachnida</taxon>
        <taxon>Araneae</taxon>
        <taxon>Araneomorphae</taxon>
        <taxon>Entelegynae</taxon>
        <taxon>Araneoidea</taxon>
        <taxon>Araneidae</taxon>
        <taxon>Araneus</taxon>
    </lineage>
</organism>
<dbReference type="AlphaFoldDB" id="A0A4Y2MDY2"/>
<protein>
    <submittedName>
        <fullName evidence="2">Uncharacterized protein</fullName>
    </submittedName>
</protein>
<feature type="compositionally biased region" description="Low complexity" evidence="1">
    <location>
        <begin position="413"/>
        <end position="434"/>
    </location>
</feature>
<feature type="compositionally biased region" description="Acidic residues" evidence="1">
    <location>
        <begin position="343"/>
        <end position="359"/>
    </location>
</feature>
<feature type="compositionally biased region" description="Basic and acidic residues" evidence="1">
    <location>
        <begin position="308"/>
        <end position="318"/>
    </location>
</feature>